<comment type="caution">
    <text evidence="5">The sequence shown here is derived from an EMBL/GenBank/DDBJ whole genome shotgun (WGS) entry which is preliminary data.</text>
</comment>
<keyword evidence="6" id="KW-1185">Reference proteome</keyword>
<dbReference type="PANTHER" id="PTHR40980:SF4">
    <property type="entry name" value="TONB-DEPENDENT RECEPTOR-LIKE BETA-BARREL DOMAIN-CONTAINING PROTEIN"/>
    <property type="match status" value="1"/>
</dbReference>
<evidence type="ECO:0000313" key="5">
    <source>
        <dbReference type="EMBL" id="TZF98671.1"/>
    </source>
</evidence>
<keyword evidence="3" id="KW-0998">Cell outer membrane</keyword>
<keyword evidence="5" id="KW-0614">Plasmid</keyword>
<sequence length="742" mass="84625">MKRLIHLIIVLSGTIVTAQEKKDTAATKKINEIVLKKNKFQRKNDRFIYDVGASPAAKGATVFSLLKETPLISSMDDKTLRIAGKSNAVIYINGKKNQMDADALAAFLKSMPSDSIQKIEIITMPGSEFQVESSDGVINIILKKITENGLNGSLRMSNNQGYYNNPGMGFSINYRKNNLGINSSFNSSENTKRQYYILENGSNIASNRSEGIVSIPNKDYGGYLNIDYALNDKSSIALSYNNWYNKNFTSVTNLFNAVNVLNDTVWKTSYNRSINHENAESYNNSVNLNYELKTDSIGSKLNLNAAYLNFRKKQNGLNTTSASDSNGNMGEDISQIIQETPQIINSFSVTVDYYKKFKNDFTLSFGGNYSYTKTDNDTETSLYQLATGVAVRNPNHFFYLENIYGGYLTAEKKVNDKISAKAGIRYELTQNKGNSYNAQDDNLKNLTRNYHNILPYLNLNYSINKDHNLSYSFSGRMKRPSFWEVNPVRTYLTETNYVQNNPFMKASAVYSQELNYMFKNSYFFIVGHKYYKDVILQIPLQGIIENNGSHVNVLRYIRTNFGNRQEFNFIIGFQKSFFKQYWNTNVSIGLQHNINDGSIDTDPLTGEKFPAYINSRKSNGITISTNNNIRLDQAKTWFASINYWYVGNYQIELGQLRPLGSLEIGLKKIWNDWTFAATVYDVLNTNRVIIDDPQQNGNYNYINIYNYPRQLNISISYNFGNKKIGKIRDFNNASDEIKNRTK</sequence>
<dbReference type="PANTHER" id="PTHR40980">
    <property type="entry name" value="PLUG DOMAIN-CONTAINING PROTEIN"/>
    <property type="match status" value="1"/>
</dbReference>
<dbReference type="InterPro" id="IPR036942">
    <property type="entry name" value="Beta-barrel_TonB_sf"/>
</dbReference>
<evidence type="ECO:0000259" key="4">
    <source>
        <dbReference type="Pfam" id="PF14905"/>
    </source>
</evidence>
<evidence type="ECO:0000313" key="6">
    <source>
        <dbReference type="Proteomes" id="UP000323884"/>
    </source>
</evidence>
<dbReference type="OrthoDB" id="8764943at2"/>
<evidence type="ECO:0000256" key="3">
    <source>
        <dbReference type="ARBA" id="ARBA00023237"/>
    </source>
</evidence>
<comment type="subcellular location">
    <subcellularLocation>
        <location evidence="1">Cell outer membrane</location>
    </subcellularLocation>
</comment>
<feature type="domain" description="Outer membrane protein beta-barrel" evidence="4">
    <location>
        <begin position="293"/>
        <end position="717"/>
    </location>
</feature>
<reference evidence="5 6" key="1">
    <citation type="submission" date="2019-08" db="EMBL/GenBank/DDBJ databases">
        <title>Draft genome sequence of Chryseobacterium sp. Gsoil 183.</title>
        <authorList>
            <person name="Im W.-T."/>
        </authorList>
    </citation>
    <scope>NUCLEOTIDE SEQUENCE [LARGE SCALE GENOMIC DNA]</scope>
    <source>
        <strain evidence="5 6">Gsoil 183</strain>
        <plasmid evidence="5">unnamed1</plasmid>
    </source>
</reference>
<keyword evidence="2" id="KW-0472">Membrane</keyword>
<dbReference type="Gene3D" id="2.40.170.20">
    <property type="entry name" value="TonB-dependent receptor, beta-barrel domain"/>
    <property type="match status" value="1"/>
</dbReference>
<dbReference type="EMBL" id="VTRU01000001">
    <property type="protein sequence ID" value="TZF98671.1"/>
    <property type="molecule type" value="Genomic_DNA"/>
</dbReference>
<protein>
    <submittedName>
        <fullName evidence="5">Outer membrane beta-barrel protein</fullName>
    </submittedName>
</protein>
<evidence type="ECO:0000256" key="2">
    <source>
        <dbReference type="ARBA" id="ARBA00023136"/>
    </source>
</evidence>
<accession>A0A5D8ZVT3</accession>
<dbReference type="Proteomes" id="UP000323884">
    <property type="component" value="Unassembled WGS sequence"/>
</dbReference>
<dbReference type="Pfam" id="PF14905">
    <property type="entry name" value="OMP_b-brl_3"/>
    <property type="match status" value="1"/>
</dbReference>
<evidence type="ECO:0000256" key="1">
    <source>
        <dbReference type="ARBA" id="ARBA00004442"/>
    </source>
</evidence>
<proteinExistence type="predicted"/>
<dbReference type="RefSeq" id="WP_149385843.1">
    <property type="nucleotide sequence ID" value="NZ_VTRU01000001.1"/>
</dbReference>
<organism evidence="5 6">
    <name type="scientific">Chryseobacterium panacisoli</name>
    <dbReference type="NCBI Taxonomy" id="1807141"/>
    <lineage>
        <taxon>Bacteria</taxon>
        <taxon>Pseudomonadati</taxon>
        <taxon>Bacteroidota</taxon>
        <taxon>Flavobacteriia</taxon>
        <taxon>Flavobacteriales</taxon>
        <taxon>Weeksellaceae</taxon>
        <taxon>Chryseobacterium group</taxon>
        <taxon>Chryseobacterium</taxon>
    </lineage>
</organism>
<name>A0A5D8ZVT3_9FLAO</name>
<geneLocation type="plasmid" evidence="5">
    <name>unnamed1</name>
</geneLocation>
<dbReference type="SUPFAM" id="SSF56935">
    <property type="entry name" value="Porins"/>
    <property type="match status" value="1"/>
</dbReference>
<gene>
    <name evidence="5" type="ORF">FW781_01715</name>
</gene>
<dbReference type="InterPro" id="IPR041700">
    <property type="entry name" value="OMP_b-brl_3"/>
</dbReference>
<dbReference type="GO" id="GO:0009279">
    <property type="term" value="C:cell outer membrane"/>
    <property type="evidence" value="ECO:0007669"/>
    <property type="project" value="UniProtKB-SubCell"/>
</dbReference>
<dbReference type="AlphaFoldDB" id="A0A5D8ZVT3"/>